<dbReference type="GO" id="GO:0016787">
    <property type="term" value="F:hydrolase activity"/>
    <property type="evidence" value="ECO:0007669"/>
    <property type="project" value="UniProtKB-KW"/>
</dbReference>
<evidence type="ECO:0000256" key="2">
    <source>
        <dbReference type="ARBA" id="ARBA00022112"/>
    </source>
</evidence>
<feature type="binding site" evidence="4">
    <location>
        <position position="106"/>
    </location>
    <ligand>
        <name>a divalent metal cation</name>
        <dbReference type="ChEBI" id="CHEBI:60240"/>
        <label>1</label>
    </ligand>
</feature>
<dbReference type="AlphaFoldDB" id="A0A4R7UCZ6"/>
<dbReference type="OrthoDB" id="9792792at2"/>
<dbReference type="PANTHER" id="PTHR13799:SF14">
    <property type="entry name" value="GTP CYCLOHYDROLASE 1 TYPE 2 HOMOLOG"/>
    <property type="match status" value="1"/>
</dbReference>
<dbReference type="Proteomes" id="UP000295757">
    <property type="component" value="Unassembled WGS sequence"/>
</dbReference>
<dbReference type="PANTHER" id="PTHR13799">
    <property type="entry name" value="NGG1 INTERACTING FACTOR 3"/>
    <property type="match status" value="1"/>
</dbReference>
<dbReference type="InterPro" id="IPR002678">
    <property type="entry name" value="DUF34/NIF3"/>
</dbReference>
<dbReference type="SUPFAM" id="SSF102705">
    <property type="entry name" value="NIF3 (NGG1p interacting factor 3)-like"/>
    <property type="match status" value="1"/>
</dbReference>
<dbReference type="Gene3D" id="3.40.1390.30">
    <property type="entry name" value="NIF3 (NGG1p interacting factor 3)-like"/>
    <property type="match status" value="1"/>
</dbReference>
<organism evidence="5 6">
    <name type="scientific">Mycoplasmopsis mustelae</name>
    <dbReference type="NCBI Taxonomy" id="171289"/>
    <lineage>
        <taxon>Bacteria</taxon>
        <taxon>Bacillati</taxon>
        <taxon>Mycoplasmatota</taxon>
        <taxon>Mycoplasmoidales</taxon>
        <taxon>Metamycoplasmataceae</taxon>
        <taxon>Mycoplasmopsis</taxon>
    </lineage>
</organism>
<keyword evidence="5" id="KW-0378">Hydrolase</keyword>
<evidence type="ECO:0000256" key="3">
    <source>
        <dbReference type="ARBA" id="ARBA00022723"/>
    </source>
</evidence>
<name>A0A4R7UCZ6_9BACT</name>
<accession>A0A4R7UCZ6</accession>
<keyword evidence="3 4" id="KW-0479">Metal-binding</keyword>
<reference evidence="5 6" key="1">
    <citation type="submission" date="2019-03" db="EMBL/GenBank/DDBJ databases">
        <title>Genomic Encyclopedia of Archaeal and Bacterial Type Strains, Phase II (KMG-II): from individual species to whole genera.</title>
        <authorList>
            <person name="Goeker M."/>
        </authorList>
    </citation>
    <scope>NUCLEOTIDE SEQUENCE [LARGE SCALE GENOMIC DNA]</scope>
    <source>
        <strain evidence="5 6">ATCC 35214</strain>
    </source>
</reference>
<feature type="binding site" evidence="4">
    <location>
        <position position="225"/>
    </location>
    <ligand>
        <name>a divalent metal cation</name>
        <dbReference type="ChEBI" id="CHEBI:60240"/>
        <label>1</label>
    </ligand>
</feature>
<dbReference type="InterPro" id="IPR036069">
    <property type="entry name" value="DUF34/NIF3_sf"/>
</dbReference>
<evidence type="ECO:0000313" key="5">
    <source>
        <dbReference type="EMBL" id="TDV24342.1"/>
    </source>
</evidence>
<feature type="binding site" evidence="4">
    <location>
        <position position="222"/>
    </location>
    <ligand>
        <name>a divalent metal cation</name>
        <dbReference type="ChEBI" id="CHEBI:60240"/>
        <label>1</label>
    </ligand>
</feature>
<evidence type="ECO:0000256" key="1">
    <source>
        <dbReference type="ARBA" id="ARBA00006964"/>
    </source>
</evidence>
<dbReference type="FunFam" id="3.40.1390.30:FF:000001">
    <property type="entry name" value="GTP cyclohydrolase 1 type 2"/>
    <property type="match status" value="1"/>
</dbReference>
<comment type="caution">
    <text evidence="5">The sequence shown here is derived from an EMBL/GenBank/DDBJ whole genome shotgun (WGS) entry which is preliminary data.</text>
</comment>
<evidence type="ECO:0000313" key="6">
    <source>
        <dbReference type="Proteomes" id="UP000295757"/>
    </source>
</evidence>
<dbReference type="RefSeq" id="WP_134110552.1">
    <property type="nucleotide sequence ID" value="NZ_SOCN01000001.1"/>
</dbReference>
<evidence type="ECO:0000256" key="4">
    <source>
        <dbReference type="PIRSR" id="PIRSR602678-1"/>
    </source>
</evidence>
<proteinExistence type="inferred from homology"/>
<feature type="binding site" evidence="4">
    <location>
        <position position="65"/>
    </location>
    <ligand>
        <name>a divalent metal cation</name>
        <dbReference type="ChEBI" id="CHEBI:60240"/>
        <label>1</label>
    </ligand>
</feature>
<comment type="similarity">
    <text evidence="1">Belongs to the GTP cyclohydrolase I type 2/NIF3 family.</text>
</comment>
<sequence length="259" mass="30668">MTIKQVIEFLEAKFPIFYKEDWDPSGYALKTKQNKKITGIMIALDLNMEVYQAAITHQCNLIITHHPFVFEKTRSEIQQKAPYKIPILKMLRINQITAYSIHTNFDNFIHGTSYQIAYQLGLKDFIKVEDNQYYVIVDIKLSINEILKLLKNQFNLQDFRSNFKYLDTKFTELIFFAGSGDIVVINELSQKHKHALFITSDIKWSDWITYSEQKTAILEIPHLIEQVFVNYMYNLLINSFDNLPIFKYELSNLFYNLKF</sequence>
<protein>
    <recommendedName>
        <fullName evidence="2">GTP cyclohydrolase 1 type 2 homolog</fullName>
    </recommendedName>
</protein>
<keyword evidence="6" id="KW-1185">Reference proteome</keyword>
<gene>
    <name evidence="5" type="ORF">BCF59_0303</name>
</gene>
<dbReference type="EMBL" id="SOCN01000001">
    <property type="protein sequence ID" value="TDV24342.1"/>
    <property type="molecule type" value="Genomic_DNA"/>
</dbReference>
<feature type="binding site" evidence="4">
    <location>
        <position position="66"/>
    </location>
    <ligand>
        <name>a divalent metal cation</name>
        <dbReference type="ChEBI" id="CHEBI:60240"/>
        <label>1</label>
    </ligand>
</feature>
<dbReference type="GO" id="GO:0046872">
    <property type="term" value="F:metal ion binding"/>
    <property type="evidence" value="ECO:0007669"/>
    <property type="project" value="UniProtKB-KW"/>
</dbReference>
<dbReference type="GO" id="GO:0005737">
    <property type="term" value="C:cytoplasm"/>
    <property type="evidence" value="ECO:0007669"/>
    <property type="project" value="TreeGrafter"/>
</dbReference>
<dbReference type="Pfam" id="PF01784">
    <property type="entry name" value="DUF34_NIF3"/>
    <property type="match status" value="1"/>
</dbReference>